<gene>
    <name evidence="2" type="ORF">CIP107547_00674</name>
</gene>
<dbReference type="InterPro" id="IPR010310">
    <property type="entry name" value="T7SS_ESAT-6-like"/>
</dbReference>
<dbReference type="RefSeq" id="WP_004566873.1">
    <property type="nucleotide sequence ID" value="NZ_CABVGJ010000002.1"/>
</dbReference>
<dbReference type="Pfam" id="PF06013">
    <property type="entry name" value="WXG100"/>
    <property type="match status" value="1"/>
</dbReference>
<reference evidence="2 3" key="1">
    <citation type="submission" date="2020-02" db="EMBL/GenBank/DDBJ databases">
        <authorList>
            <person name="Brisse S."/>
        </authorList>
    </citation>
    <scope>NUCLEOTIDE SEQUENCE [LARGE SCALE GENOMIC DNA]</scope>
    <source>
        <strain evidence="2">CIP107547</strain>
    </source>
</reference>
<dbReference type="AlphaFoldDB" id="A0A0D6FJB7"/>
<proteinExistence type="inferred from homology"/>
<dbReference type="GeneID" id="97331168"/>
<sequence>MEKIKYGFGEIEAAASDIQSTSGRINSLLEDLKAHIRPMAAAWEGESAQAYNEAQQQWDSSAAELNTILSTISNTVRQGNDRMSEVNRMAAASWS</sequence>
<evidence type="ECO:0000313" key="3">
    <source>
        <dbReference type="Proteomes" id="UP000480222"/>
    </source>
</evidence>
<dbReference type="EMBL" id="CADDAV010000009">
    <property type="protein sequence ID" value="CAB0589487.1"/>
    <property type="molecule type" value="Genomic_DNA"/>
</dbReference>
<dbReference type="Gene3D" id="1.10.287.1060">
    <property type="entry name" value="ESAT-6-like"/>
    <property type="match status" value="1"/>
</dbReference>
<comment type="caution">
    <text evidence="2">The sequence shown here is derived from an EMBL/GenBank/DDBJ whole genome shotgun (WGS) entry which is preliminary data.</text>
</comment>
<dbReference type="KEGG" id="cdip:ERS451417_00494"/>
<dbReference type="InterPro" id="IPR036689">
    <property type="entry name" value="ESAT-6-like_sf"/>
</dbReference>
<protein>
    <recommendedName>
        <fullName evidence="1">ESAT-6-like protein</fullName>
    </recommendedName>
</protein>
<dbReference type="SUPFAM" id="SSF140453">
    <property type="entry name" value="EsxAB dimer-like"/>
    <property type="match status" value="1"/>
</dbReference>
<dbReference type="OrthoDB" id="3387628at2"/>
<dbReference type="eggNOG" id="COG4842">
    <property type="taxonomic scope" value="Bacteria"/>
</dbReference>
<organism evidence="2 3">
    <name type="scientific">Corynebacterium diphtheriae</name>
    <dbReference type="NCBI Taxonomy" id="1717"/>
    <lineage>
        <taxon>Bacteria</taxon>
        <taxon>Bacillati</taxon>
        <taxon>Actinomycetota</taxon>
        <taxon>Actinomycetes</taxon>
        <taxon>Mycobacteriales</taxon>
        <taxon>Corynebacteriaceae</taxon>
        <taxon>Corynebacterium</taxon>
    </lineage>
</organism>
<evidence type="ECO:0000313" key="2">
    <source>
        <dbReference type="EMBL" id="CAB0589487.1"/>
    </source>
</evidence>
<evidence type="ECO:0000256" key="1">
    <source>
        <dbReference type="RuleBase" id="RU362001"/>
    </source>
</evidence>
<comment type="similarity">
    <text evidence="1">Belongs to the WXG100 family.</text>
</comment>
<dbReference type="NCBIfam" id="TIGR03930">
    <property type="entry name" value="WXG100_ESAT6"/>
    <property type="match status" value="1"/>
</dbReference>
<dbReference type="Proteomes" id="UP000480222">
    <property type="component" value="Unassembled WGS sequence"/>
</dbReference>
<dbReference type="KEGG" id="cdi:DIP0559"/>
<accession>A0A0D6FJB7</accession>
<dbReference type="OMA" id="QANDRMS"/>
<name>A0A0D6FJB7_CORDP</name>
<dbReference type="SMR" id="A0A0D6FJB7"/>